<dbReference type="EMBL" id="JACHGH010000004">
    <property type="protein sequence ID" value="MBB6453094.1"/>
    <property type="molecule type" value="Genomic_DNA"/>
</dbReference>
<sequence length="205" mass="24202">MRRYFIKLWLLLDPFYYRLTRLTYIGKYQKRHSNIFRVRLTKYKGRPVTLSDGTEIKKNDVLIKIHLHNVRILNELDGVNNDIKKAFLIYALVKDSMPGLATYILTHKKSPQIKGIIGITTLNKGIKRLGFESFSIYNRYYRMIKMLTFFPIYLLSLSKPSIKQFKLQPDPKYIIMSKNQLITKYVKPPSKKQVKQKEKVGHSTV</sequence>
<reference evidence="2 3" key="1">
    <citation type="submission" date="2020-08" db="EMBL/GenBank/DDBJ databases">
        <title>Genomic Encyclopedia of Type Strains, Phase IV (KMG-IV): sequencing the most valuable type-strain genomes for metagenomic binning, comparative biology and taxonomic classification.</title>
        <authorList>
            <person name="Goeker M."/>
        </authorList>
    </citation>
    <scope>NUCLEOTIDE SEQUENCE [LARGE SCALE GENOMIC DNA]</scope>
    <source>
        <strain evidence="2 3">DSM 19612</strain>
    </source>
</reference>
<evidence type="ECO:0000259" key="1">
    <source>
        <dbReference type="Pfam" id="PF22790"/>
    </source>
</evidence>
<protein>
    <recommendedName>
        <fullName evidence="1">YkoP-like domain-containing protein</fullName>
    </recommendedName>
</protein>
<dbReference type="InterPro" id="IPR054467">
    <property type="entry name" value="YkoP-like_dom"/>
</dbReference>
<gene>
    <name evidence="2" type="ORF">HNQ94_001542</name>
</gene>
<evidence type="ECO:0000313" key="3">
    <source>
        <dbReference type="Proteomes" id="UP000581688"/>
    </source>
</evidence>
<comment type="caution">
    <text evidence="2">The sequence shown here is derived from an EMBL/GenBank/DDBJ whole genome shotgun (WGS) entry which is preliminary data.</text>
</comment>
<dbReference type="Proteomes" id="UP000581688">
    <property type="component" value="Unassembled WGS sequence"/>
</dbReference>
<feature type="domain" description="YkoP-like" evidence="1">
    <location>
        <begin position="2"/>
        <end position="185"/>
    </location>
</feature>
<proteinExistence type="predicted"/>
<organism evidence="2 3">
    <name type="scientific">Salirhabdus euzebyi</name>
    <dbReference type="NCBI Taxonomy" id="394506"/>
    <lineage>
        <taxon>Bacteria</taxon>
        <taxon>Bacillati</taxon>
        <taxon>Bacillota</taxon>
        <taxon>Bacilli</taxon>
        <taxon>Bacillales</taxon>
        <taxon>Bacillaceae</taxon>
        <taxon>Salirhabdus</taxon>
    </lineage>
</organism>
<keyword evidence="3" id="KW-1185">Reference proteome</keyword>
<accession>A0A841Q3X6</accession>
<name>A0A841Q3X6_9BACI</name>
<evidence type="ECO:0000313" key="2">
    <source>
        <dbReference type="EMBL" id="MBB6453094.1"/>
    </source>
</evidence>
<dbReference type="RefSeq" id="WP_174495790.1">
    <property type="nucleotide sequence ID" value="NZ_CADDWK010000004.1"/>
</dbReference>
<dbReference type="Pfam" id="PF22790">
    <property type="entry name" value="YkoP"/>
    <property type="match status" value="1"/>
</dbReference>
<dbReference type="AlphaFoldDB" id="A0A841Q3X6"/>